<name>A0A059XRU9_9BACT</name>
<keyword evidence="7" id="KW-0812">Transmembrane</keyword>
<dbReference type="Pfam" id="PF00639">
    <property type="entry name" value="Rotamase"/>
    <property type="match status" value="1"/>
</dbReference>
<keyword evidence="3 6" id="KW-0697">Rotamase</keyword>
<keyword evidence="7" id="KW-1133">Transmembrane helix</keyword>
<dbReference type="Gene3D" id="3.10.50.40">
    <property type="match status" value="1"/>
</dbReference>
<reference evidence="9 10" key="2">
    <citation type="journal article" date="2015" name="Biomed. Res. Int.">
        <title>Effects of Arsenite Resistance on the Growth and Functional Gene Expression of Leptospirillum ferriphilum and Acidithiobacillus thiooxidans in Pure Culture and Coculture.</title>
        <authorList>
            <person name="Jiang H."/>
            <person name="Liang Y."/>
            <person name="Yin H."/>
            <person name="Xiao Y."/>
            <person name="Guo X."/>
            <person name="Xu Y."/>
            <person name="Hu Q."/>
            <person name="Liu H."/>
            <person name="Liu X."/>
        </authorList>
    </citation>
    <scope>NUCLEOTIDE SEQUENCE [LARGE SCALE GENOMIC DNA]</scope>
    <source>
        <strain evidence="9 10">YSK</strain>
    </source>
</reference>
<dbReference type="InterPro" id="IPR050280">
    <property type="entry name" value="OMP_Chaperone_SurA"/>
</dbReference>
<keyword evidence="1" id="KW-0732">Signal</keyword>
<dbReference type="Proteomes" id="UP000027059">
    <property type="component" value="Chromosome"/>
</dbReference>
<evidence type="ECO:0000256" key="6">
    <source>
        <dbReference type="PROSITE-ProRule" id="PRU00278"/>
    </source>
</evidence>
<evidence type="ECO:0000256" key="5">
    <source>
        <dbReference type="ARBA" id="ARBA00023235"/>
    </source>
</evidence>
<organism evidence="9 10">
    <name type="scientific">Leptospirillum ferriphilum YSK</name>
    <dbReference type="NCBI Taxonomy" id="1441628"/>
    <lineage>
        <taxon>Bacteria</taxon>
        <taxon>Pseudomonadati</taxon>
        <taxon>Nitrospirota</taxon>
        <taxon>Nitrospiria</taxon>
        <taxon>Nitrospirales</taxon>
        <taxon>Nitrospiraceae</taxon>
        <taxon>Leptospirillum</taxon>
    </lineage>
</organism>
<dbReference type="Pfam" id="PF09312">
    <property type="entry name" value="SurA_N"/>
    <property type="match status" value="1"/>
</dbReference>
<keyword evidence="10" id="KW-1185">Reference proteome</keyword>
<dbReference type="SUPFAM" id="SSF54534">
    <property type="entry name" value="FKBP-like"/>
    <property type="match status" value="1"/>
</dbReference>
<dbReference type="InterPro" id="IPR046357">
    <property type="entry name" value="PPIase_dom_sf"/>
</dbReference>
<dbReference type="GO" id="GO:0003755">
    <property type="term" value="F:peptidyl-prolyl cis-trans isomerase activity"/>
    <property type="evidence" value="ECO:0007669"/>
    <property type="project" value="UniProtKB-KW"/>
</dbReference>
<keyword evidence="2" id="KW-0574">Periplasm</keyword>
<evidence type="ECO:0000259" key="8">
    <source>
        <dbReference type="PROSITE" id="PS50198"/>
    </source>
</evidence>
<proteinExistence type="predicted"/>
<dbReference type="PANTHER" id="PTHR47637:SF1">
    <property type="entry name" value="CHAPERONE SURA"/>
    <property type="match status" value="1"/>
</dbReference>
<evidence type="ECO:0000313" key="10">
    <source>
        <dbReference type="Proteomes" id="UP000027059"/>
    </source>
</evidence>
<reference evidence="10" key="1">
    <citation type="submission" date="2014-02" db="EMBL/GenBank/DDBJ databases">
        <title>Complete genome sequence and comparative genomic analysis of the nitrogen-fixing bacterium Leptospirillum ferriphilum YSK.</title>
        <authorList>
            <person name="Guo X."/>
            <person name="Yin H."/>
            <person name="Liang Y."/>
            <person name="Hu Q."/>
            <person name="Ma L."/>
            <person name="Xiao Y."/>
            <person name="Zhang X."/>
            <person name="Qiu G."/>
            <person name="Liu X."/>
        </authorList>
    </citation>
    <scope>NUCLEOTIDE SEQUENCE [LARGE SCALE GENOMIC DNA]</scope>
    <source>
        <strain evidence="10">YSK</strain>
    </source>
</reference>
<keyword evidence="7" id="KW-0472">Membrane</keyword>
<feature type="domain" description="PpiC" evidence="8">
    <location>
        <begin position="194"/>
        <end position="295"/>
    </location>
</feature>
<dbReference type="PROSITE" id="PS50198">
    <property type="entry name" value="PPIC_PPIASE_2"/>
    <property type="match status" value="1"/>
</dbReference>
<dbReference type="SUPFAM" id="SSF109998">
    <property type="entry name" value="Triger factor/SurA peptide-binding domain-like"/>
    <property type="match status" value="1"/>
</dbReference>
<evidence type="ECO:0000256" key="4">
    <source>
        <dbReference type="ARBA" id="ARBA00023186"/>
    </source>
</evidence>
<dbReference type="KEGG" id="lfp:Y981_12650"/>
<evidence type="ECO:0000313" key="9">
    <source>
        <dbReference type="EMBL" id="AIA31284.1"/>
    </source>
</evidence>
<dbReference type="HOGENOM" id="CLU_034646_5_2_0"/>
<keyword evidence="4" id="KW-0143">Chaperone</keyword>
<protein>
    <submittedName>
        <fullName evidence="9">Parvulin peptidyl-prolyl isomerase</fullName>
    </submittedName>
</protein>
<evidence type="ECO:0000256" key="1">
    <source>
        <dbReference type="ARBA" id="ARBA00022729"/>
    </source>
</evidence>
<dbReference type="InterPro" id="IPR027304">
    <property type="entry name" value="Trigger_fact/SurA_dom_sf"/>
</dbReference>
<dbReference type="Gene3D" id="1.10.4030.10">
    <property type="entry name" value="Porin chaperone SurA, peptide-binding domain"/>
    <property type="match status" value="1"/>
</dbReference>
<gene>
    <name evidence="9" type="ORF">Y981_12650</name>
</gene>
<dbReference type="PANTHER" id="PTHR47637">
    <property type="entry name" value="CHAPERONE SURA"/>
    <property type="match status" value="1"/>
</dbReference>
<dbReference type="InterPro" id="IPR000297">
    <property type="entry name" value="PPIase_PpiC"/>
</dbReference>
<accession>A0A059XRU9</accession>
<evidence type="ECO:0000256" key="7">
    <source>
        <dbReference type="SAM" id="Phobius"/>
    </source>
</evidence>
<dbReference type="AlphaFoldDB" id="A0A059XRU9"/>
<dbReference type="EMBL" id="CP007243">
    <property type="protein sequence ID" value="AIA31284.1"/>
    <property type="molecule type" value="Genomic_DNA"/>
</dbReference>
<evidence type="ECO:0000256" key="3">
    <source>
        <dbReference type="ARBA" id="ARBA00023110"/>
    </source>
</evidence>
<sequence length="350" mass="40618">MFFNKGVRVLVYFRYVLFPTLFLSATLLLSFLEVPPARGERVLVDQVMAVVNHHMITKSELDRSLAPTFKKLHKRFRGKAYRELVASLEYKLLMKKINERLELEEAERQGLTVTDDELDHAIESIMQKNNFTSKWQLKTALSEQGMSYRRYKQQLRKQMTILKLVNQEVRSTVVISPDEVRQYYLAHRDKYRLPPHVTLRDIFLRIPEGATEAQIQEIRKHGEHIVRQLKRGDDFVILAGSESEGPNAENGGALGDLTKDQLLPELVQPAFTIPPGQTSGLIQTSNGFYIIKVIKREDNSFRSFKELKAQILNDLTKKTTDKRLRIWLEKLREKSYVVIYAKPEAFDQKA</sequence>
<dbReference type="InterPro" id="IPR015391">
    <property type="entry name" value="SurA_N"/>
</dbReference>
<feature type="transmembrane region" description="Helical" evidence="7">
    <location>
        <begin position="12"/>
        <end position="32"/>
    </location>
</feature>
<keyword evidence="5 6" id="KW-0413">Isomerase</keyword>
<evidence type="ECO:0000256" key="2">
    <source>
        <dbReference type="ARBA" id="ARBA00022764"/>
    </source>
</evidence>